<dbReference type="Pfam" id="PF02984">
    <property type="entry name" value="Cyclin_C"/>
    <property type="match status" value="1"/>
</dbReference>
<dbReference type="GO" id="GO:0051301">
    <property type="term" value="P:cell division"/>
    <property type="evidence" value="ECO:0007669"/>
    <property type="project" value="UniProtKB-KW"/>
</dbReference>
<proteinExistence type="inferred from homology"/>
<evidence type="ECO:0000256" key="2">
    <source>
        <dbReference type="ARBA" id="ARBA00022618"/>
    </source>
</evidence>
<accession>A0AAY4C398</accession>
<feature type="domain" description="Cyclin-like" evidence="6">
    <location>
        <begin position="144"/>
        <end position="225"/>
    </location>
</feature>
<evidence type="ECO:0000256" key="5">
    <source>
        <dbReference type="RuleBase" id="RU000383"/>
    </source>
</evidence>
<dbReference type="Proteomes" id="UP000694580">
    <property type="component" value="Chromosome 9"/>
</dbReference>
<dbReference type="InterPro" id="IPR013763">
    <property type="entry name" value="Cyclin-like_dom"/>
</dbReference>
<evidence type="ECO:0000256" key="3">
    <source>
        <dbReference type="ARBA" id="ARBA00023127"/>
    </source>
</evidence>
<evidence type="ECO:0000256" key="1">
    <source>
        <dbReference type="ARBA" id="ARBA00006955"/>
    </source>
</evidence>
<dbReference type="FunFam" id="1.10.472.10:FF:000005">
    <property type="entry name" value="G2/mitotic-specific cyclin B"/>
    <property type="match status" value="1"/>
</dbReference>
<dbReference type="InterPro" id="IPR004367">
    <property type="entry name" value="Cyclin_C-dom"/>
</dbReference>
<organism evidence="8 9">
    <name type="scientific">Denticeps clupeoides</name>
    <name type="common">denticle herring</name>
    <dbReference type="NCBI Taxonomy" id="299321"/>
    <lineage>
        <taxon>Eukaryota</taxon>
        <taxon>Metazoa</taxon>
        <taxon>Chordata</taxon>
        <taxon>Craniata</taxon>
        <taxon>Vertebrata</taxon>
        <taxon>Euteleostomi</taxon>
        <taxon>Actinopterygii</taxon>
        <taxon>Neopterygii</taxon>
        <taxon>Teleostei</taxon>
        <taxon>Clupei</taxon>
        <taxon>Clupeiformes</taxon>
        <taxon>Denticipitoidei</taxon>
        <taxon>Denticipitidae</taxon>
        <taxon>Denticeps</taxon>
    </lineage>
</organism>
<comment type="similarity">
    <text evidence="1">Belongs to the cyclin family. Cyclin AB subfamily.</text>
</comment>
<keyword evidence="2" id="KW-0132">Cell division</keyword>
<sequence length="265" mass="30104">GIVLMITGAWFPPNMIPGIHTKKFNLSLGLIRPENFFSHGLRVLQVPFGKLQVENYQLNHETLYLAVKLMDHYLSRIETNQEFLQLVGCTAMLIASKFEERIPPSIDEFLYICDGAYKHSQLIRMEASILHVLNYDINIPVPYNFLRRYAKCVGANMETLTLARYFCELSLQNMVFLPVRGSLLASACLLVALVTKDLGGWTPILQFHSSYAVGDLAPVVRQLHNMLSKPSDSVLDAIRSKYFDSVFFEVAKTPTVDLKKLEQFL</sequence>
<keyword evidence="3 5" id="KW-0195">Cyclin</keyword>
<dbReference type="GO" id="GO:0016538">
    <property type="term" value="F:cyclin-dependent protein serine/threonine kinase regulator activity"/>
    <property type="evidence" value="ECO:0007669"/>
    <property type="project" value="UniProtKB-ARBA"/>
</dbReference>
<protein>
    <recommendedName>
        <fullName evidence="10">G2/mitotic-specific cyclin-B3</fullName>
    </recommendedName>
</protein>
<dbReference type="GeneTree" id="ENSGT00940000160459"/>
<keyword evidence="9" id="KW-1185">Reference proteome</keyword>
<dbReference type="PANTHER" id="PTHR10177">
    <property type="entry name" value="CYCLINS"/>
    <property type="match status" value="1"/>
</dbReference>
<dbReference type="Pfam" id="PF00134">
    <property type="entry name" value="Cyclin_N"/>
    <property type="match status" value="1"/>
</dbReference>
<evidence type="ECO:0000256" key="4">
    <source>
        <dbReference type="ARBA" id="ARBA00023306"/>
    </source>
</evidence>
<evidence type="ECO:0000259" key="6">
    <source>
        <dbReference type="SMART" id="SM00385"/>
    </source>
</evidence>
<reference evidence="8 9" key="1">
    <citation type="submission" date="2020-06" db="EMBL/GenBank/DDBJ databases">
        <authorList>
            <consortium name="Wellcome Sanger Institute Data Sharing"/>
        </authorList>
    </citation>
    <scope>NUCLEOTIDE SEQUENCE [LARGE SCALE GENOMIC DNA]</scope>
</reference>
<dbReference type="SUPFAM" id="SSF47954">
    <property type="entry name" value="Cyclin-like"/>
    <property type="match status" value="2"/>
</dbReference>
<evidence type="ECO:0000313" key="8">
    <source>
        <dbReference type="Ensembl" id="ENSDCDP00010027422.1"/>
    </source>
</evidence>
<evidence type="ECO:0008006" key="10">
    <source>
        <dbReference type="Google" id="ProtNLM"/>
    </source>
</evidence>
<dbReference type="SMART" id="SM01332">
    <property type="entry name" value="Cyclin_C"/>
    <property type="match status" value="1"/>
</dbReference>
<feature type="domain" description="Cyclin-like" evidence="6">
    <location>
        <begin position="35"/>
        <end position="131"/>
    </location>
</feature>
<keyword evidence="4" id="KW-0131">Cell cycle</keyword>
<dbReference type="InterPro" id="IPR036915">
    <property type="entry name" value="Cyclin-like_sf"/>
</dbReference>
<dbReference type="InterPro" id="IPR039361">
    <property type="entry name" value="Cyclin"/>
</dbReference>
<name>A0AAY4C398_9TELE</name>
<dbReference type="SMART" id="SM00385">
    <property type="entry name" value="CYCLIN"/>
    <property type="match status" value="2"/>
</dbReference>
<feature type="domain" description="Cyclin C-terminal" evidence="7">
    <location>
        <begin position="140"/>
        <end position="256"/>
    </location>
</feature>
<dbReference type="Gene3D" id="1.10.472.10">
    <property type="entry name" value="Cyclin-like"/>
    <property type="match status" value="2"/>
</dbReference>
<evidence type="ECO:0000259" key="7">
    <source>
        <dbReference type="SMART" id="SM01332"/>
    </source>
</evidence>
<gene>
    <name evidence="8" type="primary">LOC114796896</name>
</gene>
<dbReference type="InterPro" id="IPR006671">
    <property type="entry name" value="Cyclin_N"/>
</dbReference>
<reference evidence="8" key="2">
    <citation type="submission" date="2025-08" db="UniProtKB">
        <authorList>
            <consortium name="Ensembl"/>
        </authorList>
    </citation>
    <scope>IDENTIFICATION</scope>
</reference>
<evidence type="ECO:0000313" key="9">
    <source>
        <dbReference type="Proteomes" id="UP000694580"/>
    </source>
</evidence>
<reference evidence="8" key="3">
    <citation type="submission" date="2025-09" db="UniProtKB">
        <authorList>
            <consortium name="Ensembl"/>
        </authorList>
    </citation>
    <scope>IDENTIFICATION</scope>
</reference>
<dbReference type="AlphaFoldDB" id="A0AAY4C398"/>
<dbReference type="Ensembl" id="ENSDCDT00010033913.1">
    <property type="protein sequence ID" value="ENSDCDP00010027422.1"/>
    <property type="gene ID" value="ENSDCDG00010017354.1"/>
</dbReference>